<feature type="transmembrane region" description="Helical" evidence="6">
    <location>
        <begin position="157"/>
        <end position="179"/>
    </location>
</feature>
<feature type="transmembrane region" description="Helical" evidence="6">
    <location>
        <begin position="185"/>
        <end position="205"/>
    </location>
</feature>
<evidence type="ECO:0000313" key="7">
    <source>
        <dbReference type="EMBL" id="BAT23581.1"/>
    </source>
</evidence>
<dbReference type="InterPro" id="IPR002797">
    <property type="entry name" value="Polysacc_synth"/>
</dbReference>
<evidence type="ECO:0000256" key="6">
    <source>
        <dbReference type="SAM" id="Phobius"/>
    </source>
</evidence>
<protein>
    <submittedName>
        <fullName evidence="7">Flippase</fullName>
    </submittedName>
</protein>
<keyword evidence="4 6" id="KW-1133">Transmembrane helix</keyword>
<feature type="transmembrane region" description="Helical" evidence="6">
    <location>
        <begin position="378"/>
        <end position="398"/>
    </location>
</feature>
<proteinExistence type="predicted"/>
<keyword evidence="2" id="KW-1003">Cell membrane</keyword>
<accession>A0A0P0YQQ0</accession>
<dbReference type="Pfam" id="PF01943">
    <property type="entry name" value="Polysacc_synt"/>
    <property type="match status" value="1"/>
</dbReference>
<reference evidence="7" key="2">
    <citation type="journal article" date="2015" name="Sci. Rep.">
        <title>Genetic analysis of capsular polysaccharide synthesis gene clusters in 79 capsular types of Klebsiella spp.</title>
        <authorList>
            <person name="Pan Y.J."/>
            <person name="Lin T.L."/>
            <person name="Chen C.T."/>
            <person name="Chen Y.Y."/>
            <person name="Hsieh P.F."/>
            <person name="Hsu C.R."/>
            <person name="Wu M.C."/>
            <person name="Wang J.T."/>
        </authorList>
    </citation>
    <scope>NUCLEOTIDE SEQUENCE</scope>
    <source>
        <strain evidence="7">6258</strain>
    </source>
</reference>
<evidence type="ECO:0000256" key="4">
    <source>
        <dbReference type="ARBA" id="ARBA00022989"/>
    </source>
</evidence>
<feature type="transmembrane region" description="Helical" evidence="6">
    <location>
        <begin position="129"/>
        <end position="150"/>
    </location>
</feature>
<keyword evidence="5 6" id="KW-0472">Membrane</keyword>
<feature type="transmembrane region" description="Helical" evidence="6">
    <location>
        <begin position="463"/>
        <end position="487"/>
    </location>
</feature>
<evidence type="ECO:0000256" key="3">
    <source>
        <dbReference type="ARBA" id="ARBA00022692"/>
    </source>
</evidence>
<feature type="transmembrane region" description="Helical" evidence="6">
    <location>
        <begin position="12"/>
        <end position="29"/>
    </location>
</feature>
<name>A0A0P0YQQ0_9ENTR</name>
<dbReference type="PANTHER" id="PTHR30250:SF26">
    <property type="entry name" value="PSMA PROTEIN"/>
    <property type="match status" value="1"/>
</dbReference>
<feature type="transmembrane region" description="Helical" evidence="6">
    <location>
        <begin position="301"/>
        <end position="325"/>
    </location>
</feature>
<gene>
    <name evidence="7" type="primary">wzx</name>
</gene>
<dbReference type="GO" id="GO:0005886">
    <property type="term" value="C:plasma membrane"/>
    <property type="evidence" value="ECO:0007669"/>
    <property type="project" value="UniProtKB-SubCell"/>
</dbReference>
<dbReference type="AlphaFoldDB" id="A0A0P0YQQ0"/>
<keyword evidence="3 6" id="KW-0812">Transmembrane</keyword>
<evidence type="ECO:0000256" key="1">
    <source>
        <dbReference type="ARBA" id="ARBA00004651"/>
    </source>
</evidence>
<feature type="transmembrane region" description="Helical" evidence="6">
    <location>
        <begin position="345"/>
        <end position="366"/>
    </location>
</feature>
<reference evidence="7" key="1">
    <citation type="submission" date="2014-04" db="EMBL/GenBank/DDBJ databases">
        <authorList>
            <person name="Harrison E."/>
        </authorList>
    </citation>
    <scope>NUCLEOTIDE SEQUENCE</scope>
    <source>
        <strain evidence="7">6258</strain>
    </source>
</reference>
<feature type="transmembrane region" description="Helical" evidence="6">
    <location>
        <begin position="404"/>
        <end position="423"/>
    </location>
</feature>
<evidence type="ECO:0000256" key="2">
    <source>
        <dbReference type="ARBA" id="ARBA00022475"/>
    </source>
</evidence>
<feature type="transmembrane region" description="Helical" evidence="6">
    <location>
        <begin position="41"/>
        <end position="61"/>
    </location>
</feature>
<evidence type="ECO:0000256" key="5">
    <source>
        <dbReference type="ARBA" id="ARBA00023136"/>
    </source>
</evidence>
<comment type="subcellular location">
    <subcellularLocation>
        <location evidence="1">Cell membrane</location>
        <topology evidence="1">Multi-pass membrane protein</topology>
    </subcellularLocation>
</comment>
<feature type="transmembrane region" description="Helical" evidence="6">
    <location>
        <begin position="430"/>
        <end position="451"/>
    </location>
</feature>
<organism evidence="7">
    <name type="scientific">Klebsiella sp. 6258</name>
    <dbReference type="NCBI Taxonomy" id="1497808"/>
    <lineage>
        <taxon>Bacteria</taxon>
        <taxon>Pseudomonadati</taxon>
        <taxon>Pseudomonadota</taxon>
        <taxon>Gammaproteobacteria</taxon>
        <taxon>Enterobacterales</taxon>
        <taxon>Enterobacteriaceae</taxon>
        <taxon>Klebsiella/Raoultella group</taxon>
        <taxon>Klebsiella</taxon>
    </lineage>
</organism>
<sequence length="510" mass="57796">MSKNKLIVKNTLYLAIRTLLSLFISFYTTRIVLHELGVSDYGLFSVIYGTVAFFVFIVSAMNDSVQRFISINLGADNYPAVSNTLKNSILIYFSGGVFFCLFLLLIRNYVVGHLLTIDLNSLSTAKEVYIIALFSIFISIIQTPFNALVLAHEKMSFYAYMAIFDSLSKLIVSFVLIVLPYNKLIIYSLLLLLSSFTSFCIYVLYCYKKFPLSFKGGVFSPKIIKDITMFSFWNTFGNFAYVCRTQGINIAINIFFATTVNAAYALSATILNAINSLTQSLVSAVRPQIFKSYAEMNEQRYLTLVTYCSKYTFSFLFLISCPVLICTKELLSLWLVNIPPYTIGFVRLVIIVALIDSFSSSIIAGVQAVGKIKVYQLTVSFFVFISLPFAYLFFKLGLPPFSAYIPLIITSLINLFLRAYFLARYTNFDFLIYFSRVVLPCISTAVITYAVSYYINTMLSPQGVLLTLLACSFYSLIFLFFALVFVVSKPEKKIILTTVISKYHAYRIRK</sequence>
<feature type="transmembrane region" description="Helical" evidence="6">
    <location>
        <begin position="89"/>
        <end position="109"/>
    </location>
</feature>
<dbReference type="PANTHER" id="PTHR30250">
    <property type="entry name" value="PST FAMILY PREDICTED COLANIC ACID TRANSPORTER"/>
    <property type="match status" value="1"/>
</dbReference>
<dbReference type="InterPro" id="IPR050833">
    <property type="entry name" value="Poly_Biosynth_Transport"/>
</dbReference>
<dbReference type="EMBL" id="AB924569">
    <property type="protein sequence ID" value="BAT23581.1"/>
    <property type="molecule type" value="Genomic_DNA"/>
</dbReference>